<gene>
    <name evidence="2" type="ORF">R5R35_001496</name>
</gene>
<sequence>MRENTHHSHRRRPQYTCRRVAPVAAAFAIAYTPRVSTTSTSDYTSVPPSPSPPTPHPLFSPNSPPSSLQTSPQPHSRLLPHPLPSLFASASPSLHPLLLLPLPLPLRVGPQPVRLRFHFRFHFASAATVAAPRRALPPSFCASLGGVGTGGGGGRAELRVTSAQSRRLNYFQAFMR</sequence>
<keyword evidence="3" id="KW-1185">Reference proteome</keyword>
<organism evidence="2 3">
    <name type="scientific">Gryllus longicercus</name>
    <dbReference type="NCBI Taxonomy" id="2509291"/>
    <lineage>
        <taxon>Eukaryota</taxon>
        <taxon>Metazoa</taxon>
        <taxon>Ecdysozoa</taxon>
        <taxon>Arthropoda</taxon>
        <taxon>Hexapoda</taxon>
        <taxon>Insecta</taxon>
        <taxon>Pterygota</taxon>
        <taxon>Neoptera</taxon>
        <taxon>Polyneoptera</taxon>
        <taxon>Orthoptera</taxon>
        <taxon>Ensifera</taxon>
        <taxon>Gryllidea</taxon>
        <taxon>Grylloidea</taxon>
        <taxon>Gryllidae</taxon>
        <taxon>Gryllinae</taxon>
        <taxon>Gryllus</taxon>
    </lineage>
</organism>
<dbReference type="EMBL" id="JAZDUA010000002">
    <property type="protein sequence ID" value="KAK7874400.1"/>
    <property type="molecule type" value="Genomic_DNA"/>
</dbReference>
<feature type="compositionally biased region" description="Low complexity" evidence="1">
    <location>
        <begin position="65"/>
        <end position="80"/>
    </location>
</feature>
<feature type="compositionally biased region" description="Pro residues" evidence="1">
    <location>
        <begin position="47"/>
        <end position="64"/>
    </location>
</feature>
<reference evidence="2 3" key="1">
    <citation type="submission" date="2024-03" db="EMBL/GenBank/DDBJ databases">
        <title>The genome assembly and annotation of the cricket Gryllus longicercus Weissman &amp; Gray.</title>
        <authorList>
            <person name="Szrajer S."/>
            <person name="Gray D."/>
            <person name="Ylla G."/>
        </authorList>
    </citation>
    <scope>NUCLEOTIDE SEQUENCE [LARGE SCALE GENOMIC DNA]</scope>
    <source>
        <strain evidence="2">DAG 2021-001</strain>
        <tissue evidence="2">Whole body minus gut</tissue>
    </source>
</reference>
<dbReference type="Proteomes" id="UP001378592">
    <property type="component" value="Unassembled WGS sequence"/>
</dbReference>
<evidence type="ECO:0000313" key="2">
    <source>
        <dbReference type="EMBL" id="KAK7874400.1"/>
    </source>
</evidence>
<proteinExistence type="predicted"/>
<feature type="region of interest" description="Disordered" evidence="1">
    <location>
        <begin position="38"/>
        <end position="80"/>
    </location>
</feature>
<name>A0AAN9W7S7_9ORTH</name>
<dbReference type="AlphaFoldDB" id="A0AAN9W7S7"/>
<comment type="caution">
    <text evidence="2">The sequence shown here is derived from an EMBL/GenBank/DDBJ whole genome shotgun (WGS) entry which is preliminary data.</text>
</comment>
<accession>A0AAN9W7S7</accession>
<evidence type="ECO:0000256" key="1">
    <source>
        <dbReference type="SAM" id="MobiDB-lite"/>
    </source>
</evidence>
<protein>
    <submittedName>
        <fullName evidence="2">Uncharacterized protein</fullName>
    </submittedName>
</protein>
<evidence type="ECO:0000313" key="3">
    <source>
        <dbReference type="Proteomes" id="UP001378592"/>
    </source>
</evidence>